<dbReference type="GO" id="GO:0022857">
    <property type="term" value="F:transmembrane transporter activity"/>
    <property type="evidence" value="ECO:0007669"/>
    <property type="project" value="InterPro"/>
</dbReference>
<gene>
    <name evidence="7" type="ORF">Zmor_028006</name>
</gene>
<dbReference type="InterPro" id="IPR011701">
    <property type="entry name" value="MFS"/>
</dbReference>
<evidence type="ECO:0000313" key="7">
    <source>
        <dbReference type="EMBL" id="KAJ3641500.1"/>
    </source>
</evidence>
<feature type="transmembrane region" description="Helical" evidence="6">
    <location>
        <begin position="129"/>
        <end position="149"/>
    </location>
</feature>
<keyword evidence="8" id="KW-1185">Reference proteome</keyword>
<dbReference type="EMBL" id="JALNTZ010000009">
    <property type="protein sequence ID" value="KAJ3641500.1"/>
    <property type="molecule type" value="Genomic_DNA"/>
</dbReference>
<dbReference type="AlphaFoldDB" id="A0AA38HPK0"/>
<dbReference type="Gene3D" id="1.20.1250.20">
    <property type="entry name" value="MFS general substrate transporter like domains"/>
    <property type="match status" value="2"/>
</dbReference>
<comment type="caution">
    <text evidence="7">The sequence shown here is derived from an EMBL/GenBank/DDBJ whole genome shotgun (WGS) entry which is preliminary data.</text>
</comment>
<evidence type="ECO:0000256" key="4">
    <source>
        <dbReference type="ARBA" id="ARBA00022989"/>
    </source>
</evidence>
<evidence type="ECO:0000256" key="2">
    <source>
        <dbReference type="ARBA" id="ARBA00022448"/>
    </source>
</evidence>
<dbReference type="SUPFAM" id="SSF103473">
    <property type="entry name" value="MFS general substrate transporter"/>
    <property type="match status" value="1"/>
</dbReference>
<dbReference type="Proteomes" id="UP001168821">
    <property type="component" value="Unassembled WGS sequence"/>
</dbReference>
<dbReference type="InterPro" id="IPR050930">
    <property type="entry name" value="MFS_Vesicular_Transporter"/>
</dbReference>
<dbReference type="CDD" id="cd06174">
    <property type="entry name" value="MFS"/>
    <property type="match status" value="1"/>
</dbReference>
<dbReference type="GO" id="GO:0016020">
    <property type="term" value="C:membrane"/>
    <property type="evidence" value="ECO:0007669"/>
    <property type="project" value="UniProtKB-SubCell"/>
</dbReference>
<evidence type="ECO:0000256" key="1">
    <source>
        <dbReference type="ARBA" id="ARBA00004141"/>
    </source>
</evidence>
<name>A0AA38HPK0_9CUCU</name>
<protein>
    <submittedName>
        <fullName evidence="7">Uncharacterized protein</fullName>
    </submittedName>
</protein>
<proteinExistence type="predicted"/>
<feature type="transmembrane region" description="Helical" evidence="6">
    <location>
        <begin position="221"/>
        <end position="238"/>
    </location>
</feature>
<evidence type="ECO:0000256" key="5">
    <source>
        <dbReference type="ARBA" id="ARBA00023136"/>
    </source>
</evidence>
<feature type="transmembrane region" description="Helical" evidence="6">
    <location>
        <begin position="67"/>
        <end position="84"/>
    </location>
</feature>
<evidence type="ECO:0000313" key="8">
    <source>
        <dbReference type="Proteomes" id="UP001168821"/>
    </source>
</evidence>
<feature type="transmembrane region" description="Helical" evidence="6">
    <location>
        <begin position="7"/>
        <end position="31"/>
    </location>
</feature>
<dbReference type="Pfam" id="PF07690">
    <property type="entry name" value="MFS_1"/>
    <property type="match status" value="1"/>
</dbReference>
<reference evidence="7" key="1">
    <citation type="journal article" date="2023" name="G3 (Bethesda)">
        <title>Whole genome assemblies of Zophobas morio and Tenebrio molitor.</title>
        <authorList>
            <person name="Kaur S."/>
            <person name="Stinson S.A."/>
            <person name="diCenzo G.C."/>
        </authorList>
    </citation>
    <scope>NUCLEOTIDE SEQUENCE</scope>
    <source>
        <strain evidence="7">QUZm001</strain>
    </source>
</reference>
<dbReference type="InterPro" id="IPR036259">
    <property type="entry name" value="MFS_trans_sf"/>
</dbReference>
<comment type="subcellular location">
    <subcellularLocation>
        <location evidence="1">Membrane</location>
        <topology evidence="1">Multi-pass membrane protein</topology>
    </subcellularLocation>
</comment>
<feature type="transmembrane region" description="Helical" evidence="6">
    <location>
        <begin position="279"/>
        <end position="297"/>
    </location>
</feature>
<feature type="transmembrane region" description="Helical" evidence="6">
    <location>
        <begin position="37"/>
        <end position="55"/>
    </location>
</feature>
<feature type="transmembrane region" description="Helical" evidence="6">
    <location>
        <begin position="155"/>
        <end position="173"/>
    </location>
</feature>
<keyword evidence="4 6" id="KW-1133">Transmembrane helix</keyword>
<sequence length="398" mass="45639">MAYTNVELLLIVNFLHVISYAIIVPILPYYFRTRDATYSMIGILCACVFIGRSVNKELLALLPNGKKYTIATCLYLTFVYYFIMVFYDDLVTSFIVKFLFALTIDIVYTSKEFVTRSEPEDHHYHICNLIELTKYCALIVGAVLGSYIYSHSSNSSTNFIISSSLALVCILILQRVDSDDSAMEKRPSELFSLSELCKRRLRQLKRVEIVDKWYLFMSKSIYIFLCNIYFARICYILIDQYNVSYMQLGYTAAIENMVICACSIIVPFVTERYDDKRELLLHSMFVSGILLAGFYSAPSYGCSIVAFMCLTFFCTMINGMLHDDVLNFRYEDELEEVSETVTVLINLFAPIFAGIINDLLGENILDLVAAITLCGYMYVIIRSLFELETANETEEENN</sequence>
<evidence type="ECO:0000256" key="6">
    <source>
        <dbReference type="SAM" id="Phobius"/>
    </source>
</evidence>
<keyword evidence="2" id="KW-0813">Transport</keyword>
<keyword evidence="5 6" id="KW-0472">Membrane</keyword>
<accession>A0AA38HPK0</accession>
<feature type="transmembrane region" description="Helical" evidence="6">
    <location>
        <begin position="367"/>
        <end position="385"/>
    </location>
</feature>
<dbReference type="PANTHER" id="PTHR23506:SF23">
    <property type="entry name" value="GH10249P"/>
    <property type="match status" value="1"/>
</dbReference>
<keyword evidence="3 6" id="KW-0812">Transmembrane</keyword>
<feature type="transmembrane region" description="Helical" evidence="6">
    <location>
        <begin position="250"/>
        <end position="270"/>
    </location>
</feature>
<organism evidence="7 8">
    <name type="scientific">Zophobas morio</name>
    <dbReference type="NCBI Taxonomy" id="2755281"/>
    <lineage>
        <taxon>Eukaryota</taxon>
        <taxon>Metazoa</taxon>
        <taxon>Ecdysozoa</taxon>
        <taxon>Arthropoda</taxon>
        <taxon>Hexapoda</taxon>
        <taxon>Insecta</taxon>
        <taxon>Pterygota</taxon>
        <taxon>Neoptera</taxon>
        <taxon>Endopterygota</taxon>
        <taxon>Coleoptera</taxon>
        <taxon>Polyphaga</taxon>
        <taxon>Cucujiformia</taxon>
        <taxon>Tenebrionidae</taxon>
        <taxon>Zophobas</taxon>
    </lineage>
</organism>
<dbReference type="PANTHER" id="PTHR23506">
    <property type="entry name" value="GH10249P"/>
    <property type="match status" value="1"/>
</dbReference>
<evidence type="ECO:0000256" key="3">
    <source>
        <dbReference type="ARBA" id="ARBA00022692"/>
    </source>
</evidence>